<organism evidence="2 3">
    <name type="scientific">Lineolata rhizophorae</name>
    <dbReference type="NCBI Taxonomy" id="578093"/>
    <lineage>
        <taxon>Eukaryota</taxon>
        <taxon>Fungi</taxon>
        <taxon>Dikarya</taxon>
        <taxon>Ascomycota</taxon>
        <taxon>Pezizomycotina</taxon>
        <taxon>Dothideomycetes</taxon>
        <taxon>Dothideomycetes incertae sedis</taxon>
        <taxon>Lineolatales</taxon>
        <taxon>Lineolataceae</taxon>
        <taxon>Lineolata</taxon>
    </lineage>
</organism>
<accession>A0A6A6P2J9</accession>
<feature type="compositionally biased region" description="Basic and acidic residues" evidence="1">
    <location>
        <begin position="1"/>
        <end position="13"/>
    </location>
</feature>
<dbReference type="EMBL" id="MU001680">
    <property type="protein sequence ID" value="KAF2457673.1"/>
    <property type="molecule type" value="Genomic_DNA"/>
</dbReference>
<feature type="region of interest" description="Disordered" evidence="1">
    <location>
        <begin position="45"/>
        <end position="64"/>
    </location>
</feature>
<feature type="compositionally biased region" description="Basic and acidic residues" evidence="1">
    <location>
        <begin position="45"/>
        <end position="62"/>
    </location>
</feature>
<evidence type="ECO:0000313" key="3">
    <source>
        <dbReference type="Proteomes" id="UP000799766"/>
    </source>
</evidence>
<dbReference type="Pfam" id="PF10346">
    <property type="entry name" value="Con-6"/>
    <property type="match status" value="2"/>
</dbReference>
<feature type="compositionally biased region" description="Polar residues" evidence="1">
    <location>
        <begin position="22"/>
        <end position="31"/>
    </location>
</feature>
<evidence type="ECO:0000256" key="1">
    <source>
        <dbReference type="SAM" id="MobiDB-lite"/>
    </source>
</evidence>
<dbReference type="InterPro" id="IPR052670">
    <property type="entry name" value="UPF0654_domain"/>
</dbReference>
<evidence type="ECO:0000313" key="2">
    <source>
        <dbReference type="EMBL" id="KAF2457673.1"/>
    </source>
</evidence>
<dbReference type="Proteomes" id="UP000799766">
    <property type="component" value="Unassembled WGS sequence"/>
</dbReference>
<dbReference type="GO" id="GO:0005737">
    <property type="term" value="C:cytoplasm"/>
    <property type="evidence" value="ECO:0007669"/>
    <property type="project" value="TreeGrafter"/>
</dbReference>
<name>A0A6A6P2J9_9PEZI</name>
<feature type="region of interest" description="Disordered" evidence="1">
    <location>
        <begin position="72"/>
        <end position="98"/>
    </location>
</feature>
<dbReference type="PANTHER" id="PTHR36576:SF1">
    <property type="entry name" value="UPF0654 PROTEIN C11D3.01C-RELATED"/>
    <property type="match status" value="1"/>
</dbReference>
<keyword evidence="3" id="KW-1185">Reference proteome</keyword>
<sequence>MDPIEKPSAEEISKMAQGHKANLSNPNTSAASKAHSRAELEKLGGEDAFYAKDGDPVSKNPDRVAGGLKAAINTPAESDHYVSQEGKEEAKEKLEAMK</sequence>
<feature type="region of interest" description="Disordered" evidence="1">
    <location>
        <begin position="1"/>
        <end position="40"/>
    </location>
</feature>
<dbReference type="InterPro" id="IPR018824">
    <property type="entry name" value="Conidiation-specific_6"/>
</dbReference>
<dbReference type="AlphaFoldDB" id="A0A6A6P2J9"/>
<dbReference type="OrthoDB" id="5419162at2759"/>
<protein>
    <recommendedName>
        <fullName evidence="4">Conidiation protein 6-domain-containing protein</fullName>
    </recommendedName>
</protein>
<proteinExistence type="predicted"/>
<feature type="compositionally biased region" description="Basic and acidic residues" evidence="1">
    <location>
        <begin position="77"/>
        <end position="98"/>
    </location>
</feature>
<evidence type="ECO:0008006" key="4">
    <source>
        <dbReference type="Google" id="ProtNLM"/>
    </source>
</evidence>
<reference evidence="2" key="1">
    <citation type="journal article" date="2020" name="Stud. Mycol.">
        <title>101 Dothideomycetes genomes: a test case for predicting lifestyles and emergence of pathogens.</title>
        <authorList>
            <person name="Haridas S."/>
            <person name="Albert R."/>
            <person name="Binder M."/>
            <person name="Bloem J."/>
            <person name="Labutti K."/>
            <person name="Salamov A."/>
            <person name="Andreopoulos B."/>
            <person name="Baker S."/>
            <person name="Barry K."/>
            <person name="Bills G."/>
            <person name="Bluhm B."/>
            <person name="Cannon C."/>
            <person name="Castanera R."/>
            <person name="Culley D."/>
            <person name="Daum C."/>
            <person name="Ezra D."/>
            <person name="Gonzalez J."/>
            <person name="Henrissat B."/>
            <person name="Kuo A."/>
            <person name="Liang C."/>
            <person name="Lipzen A."/>
            <person name="Lutzoni F."/>
            <person name="Magnuson J."/>
            <person name="Mondo S."/>
            <person name="Nolan M."/>
            <person name="Ohm R."/>
            <person name="Pangilinan J."/>
            <person name="Park H.-J."/>
            <person name="Ramirez L."/>
            <person name="Alfaro M."/>
            <person name="Sun H."/>
            <person name="Tritt A."/>
            <person name="Yoshinaga Y."/>
            <person name="Zwiers L.-H."/>
            <person name="Turgeon B."/>
            <person name="Goodwin S."/>
            <person name="Spatafora J."/>
            <person name="Crous P."/>
            <person name="Grigoriev I."/>
        </authorList>
    </citation>
    <scope>NUCLEOTIDE SEQUENCE</scope>
    <source>
        <strain evidence="2">ATCC 16933</strain>
    </source>
</reference>
<dbReference type="PANTHER" id="PTHR36576">
    <property type="entry name" value="UPF0654 PROTEIN C11D3.01C-RELATED"/>
    <property type="match status" value="1"/>
</dbReference>
<gene>
    <name evidence="2" type="ORF">BDY21DRAFT_344543</name>
</gene>